<feature type="signal peptide" evidence="5">
    <location>
        <begin position="1"/>
        <end position="19"/>
    </location>
</feature>
<feature type="domain" description="Neurotransmitter-gated ion-channel ligand-binding" evidence="6">
    <location>
        <begin position="31"/>
        <end position="224"/>
    </location>
</feature>
<dbReference type="SUPFAM" id="SSF90112">
    <property type="entry name" value="Neurotransmitter-gated ion-channel transmembrane pore"/>
    <property type="match status" value="1"/>
</dbReference>
<dbReference type="AlphaFoldDB" id="A0A8W8KXI8"/>
<dbReference type="CDD" id="cd19051">
    <property type="entry name" value="LGIC_TM_cation"/>
    <property type="match status" value="1"/>
</dbReference>
<evidence type="ECO:0000256" key="5">
    <source>
        <dbReference type="RuleBase" id="RU000687"/>
    </source>
</evidence>
<dbReference type="GO" id="GO:0004888">
    <property type="term" value="F:transmembrane signaling receptor activity"/>
    <property type="evidence" value="ECO:0007669"/>
    <property type="project" value="InterPro"/>
</dbReference>
<feature type="transmembrane region" description="Helical" evidence="5">
    <location>
        <begin position="288"/>
        <end position="315"/>
    </location>
</feature>
<keyword evidence="2 5" id="KW-0812">Transmembrane</keyword>
<feature type="transmembrane region" description="Helical" evidence="5">
    <location>
        <begin position="233"/>
        <end position="251"/>
    </location>
</feature>
<keyword evidence="5" id="KW-0813">Transport</keyword>
<dbReference type="PROSITE" id="PS00236">
    <property type="entry name" value="NEUROTR_ION_CHANNEL"/>
    <property type="match status" value="1"/>
</dbReference>
<dbReference type="GO" id="GO:0016020">
    <property type="term" value="C:membrane"/>
    <property type="evidence" value="ECO:0007669"/>
    <property type="project" value="UniProtKB-SubCell"/>
</dbReference>
<feature type="domain" description="Neurotransmitter-gated ion-channel transmembrane" evidence="7">
    <location>
        <begin position="234"/>
        <end position="365"/>
    </location>
</feature>
<dbReference type="Gene3D" id="2.70.170.10">
    <property type="entry name" value="Neurotransmitter-gated ion-channel ligand-binding domain"/>
    <property type="match status" value="1"/>
</dbReference>
<dbReference type="Proteomes" id="UP000005408">
    <property type="component" value="Unassembled WGS sequence"/>
</dbReference>
<dbReference type="OMA" id="EVEWEPR"/>
<dbReference type="InterPro" id="IPR036734">
    <property type="entry name" value="Neur_chan_lig-bd_sf"/>
</dbReference>
<feature type="transmembrane region" description="Helical" evidence="5">
    <location>
        <begin position="399"/>
        <end position="421"/>
    </location>
</feature>
<keyword evidence="5" id="KW-0407">Ion channel</keyword>
<organism evidence="8 9">
    <name type="scientific">Magallana gigas</name>
    <name type="common">Pacific oyster</name>
    <name type="synonym">Crassostrea gigas</name>
    <dbReference type="NCBI Taxonomy" id="29159"/>
    <lineage>
        <taxon>Eukaryota</taxon>
        <taxon>Metazoa</taxon>
        <taxon>Spiralia</taxon>
        <taxon>Lophotrochozoa</taxon>
        <taxon>Mollusca</taxon>
        <taxon>Bivalvia</taxon>
        <taxon>Autobranchia</taxon>
        <taxon>Pteriomorphia</taxon>
        <taxon>Ostreida</taxon>
        <taxon>Ostreoidea</taxon>
        <taxon>Ostreidae</taxon>
        <taxon>Magallana</taxon>
    </lineage>
</organism>
<dbReference type="FunFam" id="2.70.170.10:FF:000028">
    <property type="entry name" value="AcetylCholine Receptor"/>
    <property type="match status" value="1"/>
</dbReference>
<dbReference type="InterPro" id="IPR018000">
    <property type="entry name" value="Neurotransmitter_ion_chnl_CS"/>
</dbReference>
<evidence type="ECO:0000256" key="4">
    <source>
        <dbReference type="ARBA" id="ARBA00023136"/>
    </source>
</evidence>
<evidence type="ECO:0000259" key="7">
    <source>
        <dbReference type="Pfam" id="PF02932"/>
    </source>
</evidence>
<sequence>MKSIILMLALCLTIQDSMGEFSTTTATDIHTAIFNASYNKYVRPSNITYVGIEFHLLSINDMDFKRQIMSSSGWLTVTWEDPRLTWNASTKGDIEYIYTKQDKIWRPELIIDNSVEGMSPLGHDEIFFKVKHTGEVRWEPPGIYVTHCDFNVLYYPFDYQTCSVEVTSFAFTNKAVTFNSVSESTKNLKKNGEWVLHSLRGSKQNLTENGEEFSQVEFKVILKRLSRYYVNNVVYPVVVISLLTNVVFLVPAESGCKISYILTVLLTQAVLLTLIGNSMPTTSIQIPIIAMYISFVLLMAALATIITTLNVYLYLRTDQKAVPRWLKAFTFVVLLRINCRSAKVNEEDKGNVVSNEDTVNVEESNGKGKTMWNRLLAQTKDDAEFPFKCQEVSAFLDCFFFYLFNIVLIITTLVFLVVSAVSDVPPS</sequence>
<accession>A0A8W8KXI8</accession>
<name>A0A8W8KXI8_MAGGI</name>
<dbReference type="InterPro" id="IPR006202">
    <property type="entry name" value="Neur_chan_lig-bd"/>
</dbReference>
<dbReference type="PANTHER" id="PTHR18945">
    <property type="entry name" value="NEUROTRANSMITTER GATED ION CHANNEL"/>
    <property type="match status" value="1"/>
</dbReference>
<evidence type="ECO:0000313" key="9">
    <source>
        <dbReference type="Proteomes" id="UP000005408"/>
    </source>
</evidence>
<keyword evidence="9" id="KW-1185">Reference proteome</keyword>
<dbReference type="SUPFAM" id="SSF63712">
    <property type="entry name" value="Nicotinic receptor ligand binding domain-like"/>
    <property type="match status" value="1"/>
</dbReference>
<evidence type="ECO:0000256" key="1">
    <source>
        <dbReference type="ARBA" id="ARBA00004141"/>
    </source>
</evidence>
<dbReference type="InterPro" id="IPR036719">
    <property type="entry name" value="Neuro-gated_channel_TM_sf"/>
</dbReference>
<keyword evidence="5" id="KW-0732">Signal</keyword>
<dbReference type="InterPro" id="IPR038050">
    <property type="entry name" value="Neuro_actylchol_rec"/>
</dbReference>
<dbReference type="PRINTS" id="PR00252">
    <property type="entry name" value="NRIONCHANNEL"/>
</dbReference>
<keyword evidence="4 5" id="KW-0472">Membrane</keyword>
<evidence type="ECO:0000256" key="3">
    <source>
        <dbReference type="ARBA" id="ARBA00022989"/>
    </source>
</evidence>
<proteinExistence type="inferred from homology"/>
<dbReference type="InterPro" id="IPR006029">
    <property type="entry name" value="Neurotrans-gated_channel_TM"/>
</dbReference>
<keyword evidence="5" id="KW-0406">Ion transport</keyword>
<evidence type="ECO:0008006" key="10">
    <source>
        <dbReference type="Google" id="ProtNLM"/>
    </source>
</evidence>
<comment type="similarity">
    <text evidence="5">Belongs to the ligand-gated ion channel (TC 1.A.9) family.</text>
</comment>
<evidence type="ECO:0000259" key="6">
    <source>
        <dbReference type="Pfam" id="PF02931"/>
    </source>
</evidence>
<keyword evidence="3 5" id="KW-1133">Transmembrane helix</keyword>
<dbReference type="InterPro" id="IPR006201">
    <property type="entry name" value="Neur_channel"/>
</dbReference>
<dbReference type="EnsemblMetazoa" id="G25465.3">
    <property type="protein sequence ID" value="G25465.3:cds"/>
    <property type="gene ID" value="G25465"/>
</dbReference>
<evidence type="ECO:0000256" key="2">
    <source>
        <dbReference type="ARBA" id="ARBA00022692"/>
    </source>
</evidence>
<reference evidence="8" key="1">
    <citation type="submission" date="2022-08" db="UniProtKB">
        <authorList>
            <consortium name="EnsemblMetazoa"/>
        </authorList>
    </citation>
    <scope>IDENTIFICATION</scope>
    <source>
        <strain evidence="8">05x7-T-G4-1.051#20</strain>
    </source>
</reference>
<feature type="chain" id="PRO_5036517928" description="Neuronal acetylcholine receptor subunit alpha-6" evidence="5">
    <location>
        <begin position="20"/>
        <end position="427"/>
    </location>
</feature>
<dbReference type="GO" id="GO:0005230">
    <property type="term" value="F:extracellular ligand-gated monoatomic ion channel activity"/>
    <property type="evidence" value="ECO:0007669"/>
    <property type="project" value="InterPro"/>
</dbReference>
<dbReference type="OrthoDB" id="6099057at2759"/>
<protein>
    <recommendedName>
        <fullName evidence="10">Neuronal acetylcholine receptor subunit alpha-6</fullName>
    </recommendedName>
</protein>
<dbReference type="Pfam" id="PF02931">
    <property type="entry name" value="Neur_chan_LBD"/>
    <property type="match status" value="1"/>
</dbReference>
<evidence type="ECO:0000313" key="8">
    <source>
        <dbReference type="EnsemblMetazoa" id="G25465.3:cds"/>
    </source>
</evidence>
<comment type="subcellular location">
    <subcellularLocation>
        <location evidence="1">Membrane</location>
        <topology evidence="1">Multi-pass membrane protein</topology>
    </subcellularLocation>
</comment>
<dbReference type="Pfam" id="PF02932">
    <property type="entry name" value="Neur_chan_memb"/>
    <property type="match status" value="1"/>
</dbReference>
<feature type="transmembrane region" description="Helical" evidence="5">
    <location>
        <begin position="258"/>
        <end position="276"/>
    </location>
</feature>
<dbReference type="CDD" id="cd18989">
    <property type="entry name" value="LGIC_ECD_cation"/>
    <property type="match status" value="1"/>
</dbReference>
<dbReference type="Gene3D" id="1.20.58.390">
    <property type="entry name" value="Neurotransmitter-gated ion-channel transmembrane domain"/>
    <property type="match status" value="1"/>
</dbReference>